<evidence type="ECO:0000256" key="1">
    <source>
        <dbReference type="SAM" id="MobiDB-lite"/>
    </source>
</evidence>
<dbReference type="HOGENOM" id="CLU_2296355_0_0_1"/>
<evidence type="ECO:0000313" key="2">
    <source>
        <dbReference type="EMBL" id="EEC75448.1"/>
    </source>
</evidence>
<organism evidence="2 3">
    <name type="scientific">Oryza sativa subsp. indica</name>
    <name type="common">Rice</name>
    <dbReference type="NCBI Taxonomy" id="39946"/>
    <lineage>
        <taxon>Eukaryota</taxon>
        <taxon>Viridiplantae</taxon>
        <taxon>Streptophyta</taxon>
        <taxon>Embryophyta</taxon>
        <taxon>Tracheophyta</taxon>
        <taxon>Spermatophyta</taxon>
        <taxon>Magnoliopsida</taxon>
        <taxon>Liliopsida</taxon>
        <taxon>Poales</taxon>
        <taxon>Poaceae</taxon>
        <taxon>BOP clade</taxon>
        <taxon>Oryzoideae</taxon>
        <taxon>Oryzeae</taxon>
        <taxon>Oryzinae</taxon>
        <taxon>Oryza</taxon>
        <taxon>Oryza sativa</taxon>
    </lineage>
</organism>
<name>B8AJP8_ORYSI</name>
<evidence type="ECO:0000313" key="3">
    <source>
        <dbReference type="Proteomes" id="UP000007015"/>
    </source>
</evidence>
<reference evidence="2 3" key="1">
    <citation type="journal article" date="2005" name="PLoS Biol.">
        <title>The genomes of Oryza sativa: a history of duplications.</title>
        <authorList>
            <person name="Yu J."/>
            <person name="Wang J."/>
            <person name="Lin W."/>
            <person name="Li S."/>
            <person name="Li H."/>
            <person name="Zhou J."/>
            <person name="Ni P."/>
            <person name="Dong W."/>
            <person name="Hu S."/>
            <person name="Zeng C."/>
            <person name="Zhang J."/>
            <person name="Zhang Y."/>
            <person name="Li R."/>
            <person name="Xu Z."/>
            <person name="Li S."/>
            <person name="Li X."/>
            <person name="Zheng H."/>
            <person name="Cong L."/>
            <person name="Lin L."/>
            <person name="Yin J."/>
            <person name="Geng J."/>
            <person name="Li G."/>
            <person name="Shi J."/>
            <person name="Liu J."/>
            <person name="Lv H."/>
            <person name="Li J."/>
            <person name="Wang J."/>
            <person name="Deng Y."/>
            <person name="Ran L."/>
            <person name="Shi X."/>
            <person name="Wang X."/>
            <person name="Wu Q."/>
            <person name="Li C."/>
            <person name="Ren X."/>
            <person name="Wang J."/>
            <person name="Wang X."/>
            <person name="Li D."/>
            <person name="Liu D."/>
            <person name="Zhang X."/>
            <person name="Ji Z."/>
            <person name="Zhao W."/>
            <person name="Sun Y."/>
            <person name="Zhang Z."/>
            <person name="Bao J."/>
            <person name="Han Y."/>
            <person name="Dong L."/>
            <person name="Ji J."/>
            <person name="Chen P."/>
            <person name="Wu S."/>
            <person name="Liu J."/>
            <person name="Xiao Y."/>
            <person name="Bu D."/>
            <person name="Tan J."/>
            <person name="Yang L."/>
            <person name="Ye C."/>
            <person name="Zhang J."/>
            <person name="Xu J."/>
            <person name="Zhou Y."/>
            <person name="Yu Y."/>
            <person name="Zhang B."/>
            <person name="Zhuang S."/>
            <person name="Wei H."/>
            <person name="Liu B."/>
            <person name="Lei M."/>
            <person name="Yu H."/>
            <person name="Li Y."/>
            <person name="Xu H."/>
            <person name="Wei S."/>
            <person name="He X."/>
            <person name="Fang L."/>
            <person name="Zhang Z."/>
            <person name="Zhang Y."/>
            <person name="Huang X."/>
            <person name="Su Z."/>
            <person name="Tong W."/>
            <person name="Li J."/>
            <person name="Tong Z."/>
            <person name="Li S."/>
            <person name="Ye J."/>
            <person name="Wang L."/>
            <person name="Fang L."/>
            <person name="Lei T."/>
            <person name="Chen C."/>
            <person name="Chen H."/>
            <person name="Xu Z."/>
            <person name="Li H."/>
            <person name="Huang H."/>
            <person name="Zhang F."/>
            <person name="Xu H."/>
            <person name="Li N."/>
            <person name="Zhao C."/>
            <person name="Li S."/>
            <person name="Dong L."/>
            <person name="Huang Y."/>
            <person name="Li L."/>
            <person name="Xi Y."/>
            <person name="Qi Q."/>
            <person name="Li W."/>
            <person name="Zhang B."/>
            <person name="Hu W."/>
            <person name="Zhang Y."/>
            <person name="Tian X."/>
            <person name="Jiao Y."/>
            <person name="Liang X."/>
            <person name="Jin J."/>
            <person name="Gao L."/>
            <person name="Zheng W."/>
            <person name="Hao B."/>
            <person name="Liu S."/>
            <person name="Wang W."/>
            <person name="Yuan L."/>
            <person name="Cao M."/>
            <person name="McDermott J."/>
            <person name="Samudrala R."/>
            <person name="Wang J."/>
            <person name="Wong G.K."/>
            <person name="Yang H."/>
        </authorList>
    </citation>
    <scope>NUCLEOTIDE SEQUENCE [LARGE SCALE GENOMIC DNA]</scope>
    <source>
        <strain evidence="3">cv. 93-11</strain>
    </source>
</reference>
<proteinExistence type="predicted"/>
<dbReference type="AlphaFoldDB" id="B8AJP8"/>
<gene>
    <name evidence="2" type="ORF">OsI_11985</name>
</gene>
<dbReference type="Gramene" id="BGIOSGA010553-TA">
    <property type="protein sequence ID" value="BGIOSGA010553-PA"/>
    <property type="gene ID" value="BGIOSGA010553"/>
</dbReference>
<sequence length="101" mass="10784">MPLNPTWEVAVTAGSACGKPMPLLAVVGGPLLATTNAIGSSRGNRHHRSRWGRAPRAPPLLSHAEWEGAAAAIAHGMRRHHCCRSLIAGRDDQERTGEYEG</sequence>
<feature type="region of interest" description="Disordered" evidence="1">
    <location>
        <begin position="38"/>
        <end position="57"/>
    </location>
</feature>
<feature type="compositionally biased region" description="Basic residues" evidence="1">
    <location>
        <begin position="43"/>
        <end position="53"/>
    </location>
</feature>
<dbReference type="EMBL" id="CM000128">
    <property type="protein sequence ID" value="EEC75448.1"/>
    <property type="molecule type" value="Genomic_DNA"/>
</dbReference>
<dbReference type="Proteomes" id="UP000007015">
    <property type="component" value="Chromosome 3"/>
</dbReference>
<keyword evidence="3" id="KW-1185">Reference proteome</keyword>
<accession>B8AJP8</accession>
<protein>
    <submittedName>
        <fullName evidence="2">Uncharacterized protein</fullName>
    </submittedName>
</protein>